<evidence type="ECO:0000313" key="2">
    <source>
        <dbReference type="EMBL" id="MBL1094019.1"/>
    </source>
</evidence>
<gene>
    <name evidence="2" type="ORF">JK360_32700</name>
</gene>
<dbReference type="EMBL" id="JAERRI010000024">
    <property type="protein sequence ID" value="MBL1094019.1"/>
    <property type="molecule type" value="Genomic_DNA"/>
</dbReference>
<keyword evidence="3" id="KW-1185">Reference proteome</keyword>
<dbReference type="Proteomes" id="UP000629371">
    <property type="component" value="Unassembled WGS sequence"/>
</dbReference>
<name>A0ABS1N255_9ACTN</name>
<feature type="compositionally biased region" description="Basic and acidic residues" evidence="1">
    <location>
        <begin position="95"/>
        <end position="104"/>
    </location>
</feature>
<evidence type="ECO:0000256" key="1">
    <source>
        <dbReference type="SAM" id="MobiDB-lite"/>
    </source>
</evidence>
<organism evidence="2 3">
    <name type="scientific">Streptomyces siderophoricus</name>
    <dbReference type="NCBI Taxonomy" id="2802281"/>
    <lineage>
        <taxon>Bacteria</taxon>
        <taxon>Bacillati</taxon>
        <taxon>Actinomycetota</taxon>
        <taxon>Actinomycetes</taxon>
        <taxon>Kitasatosporales</taxon>
        <taxon>Streptomycetaceae</taxon>
        <taxon>Streptomyces</taxon>
    </lineage>
</organism>
<protein>
    <submittedName>
        <fullName evidence="2">Uncharacterized protein</fullName>
    </submittedName>
</protein>
<feature type="region of interest" description="Disordered" evidence="1">
    <location>
        <begin position="74"/>
        <end position="123"/>
    </location>
</feature>
<proteinExistence type="predicted"/>
<dbReference type="RefSeq" id="WP_201810263.1">
    <property type="nucleotide sequence ID" value="NZ_JAERRI010000024.1"/>
</dbReference>
<evidence type="ECO:0000313" key="3">
    <source>
        <dbReference type="Proteomes" id="UP000629371"/>
    </source>
</evidence>
<accession>A0ABS1N255</accession>
<reference evidence="2 3" key="1">
    <citation type="submission" date="2021-01" db="EMBL/GenBank/DDBJ databases">
        <title>WGS of actinomycetes isolated from Thailand.</title>
        <authorList>
            <person name="Thawai C."/>
        </authorList>
    </citation>
    <scope>NUCLEOTIDE SEQUENCE [LARGE SCALE GENOMIC DNA]</scope>
    <source>
        <strain evidence="2 3">CH9-7</strain>
    </source>
</reference>
<sequence>MITELALERVTFTCGHCWHEWSTDYDVSRYRDGEGHDWEYFSHDGVTVVSPYTTAGALPCPQCGRRWIGRLLARRPIPTPPGPQGTPRQEIIDSAGHRPERREAPLLAADAHVQPKAAQQGIE</sequence>
<comment type="caution">
    <text evidence="2">The sequence shown here is derived from an EMBL/GenBank/DDBJ whole genome shotgun (WGS) entry which is preliminary data.</text>
</comment>